<accession>A0A328BAL2</accession>
<gene>
    <name evidence="2" type="ORF">DLM85_22160</name>
</gene>
<proteinExistence type="predicted"/>
<keyword evidence="1" id="KW-0732">Signal</keyword>
<evidence type="ECO:0000313" key="3">
    <source>
        <dbReference type="Proteomes" id="UP000248553"/>
    </source>
</evidence>
<name>A0A328BAL2_9BACT</name>
<protein>
    <submittedName>
        <fullName evidence="2">Uncharacterized protein</fullName>
    </submittedName>
</protein>
<evidence type="ECO:0000256" key="1">
    <source>
        <dbReference type="SAM" id="SignalP"/>
    </source>
</evidence>
<feature type="signal peptide" evidence="1">
    <location>
        <begin position="1"/>
        <end position="24"/>
    </location>
</feature>
<evidence type="ECO:0000313" key="2">
    <source>
        <dbReference type="EMBL" id="RAK62906.1"/>
    </source>
</evidence>
<dbReference type="Proteomes" id="UP000248553">
    <property type="component" value="Unassembled WGS sequence"/>
</dbReference>
<feature type="chain" id="PRO_5016285834" evidence="1">
    <location>
        <begin position="25"/>
        <end position="178"/>
    </location>
</feature>
<organism evidence="2 3">
    <name type="scientific">Hymenobacter edaphi</name>
    <dbReference type="NCBI Taxonomy" id="2211146"/>
    <lineage>
        <taxon>Bacteria</taxon>
        <taxon>Pseudomonadati</taxon>
        <taxon>Bacteroidota</taxon>
        <taxon>Cytophagia</taxon>
        <taxon>Cytophagales</taxon>
        <taxon>Hymenobacteraceae</taxon>
        <taxon>Hymenobacter</taxon>
    </lineage>
</organism>
<dbReference type="EMBL" id="QHKM01000011">
    <property type="protein sequence ID" value="RAK62906.1"/>
    <property type="molecule type" value="Genomic_DNA"/>
</dbReference>
<reference evidence="3" key="1">
    <citation type="submission" date="2018-05" db="EMBL/GenBank/DDBJ databases">
        <authorList>
            <person name="Nie L."/>
        </authorList>
    </citation>
    <scope>NUCLEOTIDE SEQUENCE [LARGE SCALE GENOMIC DNA]</scope>
    <source>
        <strain evidence="3">NL</strain>
    </source>
</reference>
<dbReference type="AlphaFoldDB" id="A0A328BAL2"/>
<sequence length="178" mass="19146">MRHTLIFPLPMLLVALTAPLAASAQTDDCVRGLPEPVLQKAVFPTAKFQLNKARREGTETAQLGGGTRLTLLNAGCEYYTLTFRFEGQLRTVPADTRAWYRQAAALLRQTAPGLQAPVHPLQAAAALTRAAGAKAAPALNQELHYDGEEIRETVALAKVRKVGSTGYNLELTVSLGPL</sequence>
<comment type="caution">
    <text evidence="2">The sequence shown here is derived from an EMBL/GenBank/DDBJ whole genome shotgun (WGS) entry which is preliminary data.</text>
</comment>
<keyword evidence="3" id="KW-1185">Reference proteome</keyword>